<sequence length="103" mass="11278">MSLLSPLLDHMLPAFIGTEPEKAGKPMSRTHLALVTPAERPPQFITGPHASAATATPEWRQARDQYLNHIMVCRSCYAPIGRHCNAGADLRASYDGTPMEAHQ</sequence>
<evidence type="ECO:0000313" key="2">
    <source>
        <dbReference type="Proteomes" id="UP000017175"/>
    </source>
</evidence>
<dbReference type="RefSeq" id="WP_031318265.1">
    <property type="nucleotide sequence ID" value="NZ_CP010945.1"/>
</dbReference>
<name>A0A0K1QZ92_PSEFL</name>
<gene>
    <name evidence="1" type="ORF">B723_06995</name>
</gene>
<protein>
    <submittedName>
        <fullName evidence="1">Uncharacterized protein</fullName>
    </submittedName>
</protein>
<proteinExistence type="predicted"/>
<dbReference type="Proteomes" id="UP000017175">
    <property type="component" value="Chromosome"/>
</dbReference>
<evidence type="ECO:0000313" key="1">
    <source>
        <dbReference type="EMBL" id="AKV10800.1"/>
    </source>
</evidence>
<dbReference type="AlphaFoldDB" id="A0A0K1QZ92"/>
<reference evidence="1 2" key="1">
    <citation type="journal article" date="2012" name="J. Bacteriol.">
        <title>Draft genome sequence of the cyanide-utilizing bacterium Pseudomonas fluorescens strain NCIMB 11764.</title>
        <authorList>
            <person name="Vilo C.A."/>
            <person name="Benedik M.J."/>
            <person name="Kunz D.A."/>
            <person name="Dong Q."/>
        </authorList>
    </citation>
    <scope>NUCLEOTIDE SEQUENCE [LARGE SCALE GENOMIC DNA]</scope>
    <source>
        <strain evidence="1 2">NCIMB 11764</strain>
    </source>
</reference>
<dbReference type="EMBL" id="CP010945">
    <property type="protein sequence ID" value="AKV10800.1"/>
    <property type="molecule type" value="Genomic_DNA"/>
</dbReference>
<organism evidence="1 2">
    <name type="scientific">Pseudomonas fluorescens NCIMB 11764</name>
    <dbReference type="NCBI Taxonomy" id="1221522"/>
    <lineage>
        <taxon>Bacteria</taxon>
        <taxon>Pseudomonadati</taxon>
        <taxon>Pseudomonadota</taxon>
        <taxon>Gammaproteobacteria</taxon>
        <taxon>Pseudomonadales</taxon>
        <taxon>Pseudomonadaceae</taxon>
        <taxon>Pseudomonas</taxon>
    </lineage>
</organism>
<accession>A0A0K1QZ92</accession>
<dbReference type="OrthoDB" id="6894286at2"/>